<reference evidence="1 2" key="1">
    <citation type="submission" date="2024-09" db="EMBL/GenBank/DDBJ databases">
        <title>Rethinking Asexuality: The Enigmatic Case of Functional Sexual Genes in Lepraria (Stereocaulaceae).</title>
        <authorList>
            <person name="Doellman M."/>
            <person name="Sun Y."/>
            <person name="Barcenas-Pena A."/>
            <person name="Lumbsch H.T."/>
            <person name="Grewe F."/>
        </authorList>
    </citation>
    <scope>NUCLEOTIDE SEQUENCE [LARGE SCALE GENOMIC DNA]</scope>
    <source>
        <strain evidence="1 2">Mercado 3170</strain>
    </source>
</reference>
<sequence length="132" mass="14371">MDLHVFEQLTHLCMGYHTLLNENRKLCLVGFDYTIGDTDCHPKRLVDIVPGSLKYIALNGGMSMVWAQAALAALLGLMTPRRQPLPILYYINTGGPAASNQHLISTFDFRRSWGNVDGGIGGGVKTLLGVAV</sequence>
<accession>A0ABR4A1T9</accession>
<dbReference type="Proteomes" id="UP001590950">
    <property type="component" value="Unassembled WGS sequence"/>
</dbReference>
<name>A0ABR4A1T9_9LECA</name>
<evidence type="ECO:0000313" key="1">
    <source>
        <dbReference type="EMBL" id="KAL2039030.1"/>
    </source>
</evidence>
<keyword evidence="2" id="KW-1185">Reference proteome</keyword>
<gene>
    <name evidence="1" type="ORF">N7G274_008079</name>
</gene>
<dbReference type="EMBL" id="JBEFKJ010000027">
    <property type="protein sequence ID" value="KAL2039030.1"/>
    <property type="molecule type" value="Genomic_DNA"/>
</dbReference>
<evidence type="ECO:0000313" key="2">
    <source>
        <dbReference type="Proteomes" id="UP001590950"/>
    </source>
</evidence>
<comment type="caution">
    <text evidence="1">The sequence shown here is derived from an EMBL/GenBank/DDBJ whole genome shotgun (WGS) entry which is preliminary data.</text>
</comment>
<protein>
    <submittedName>
        <fullName evidence="1">Uncharacterized protein</fullName>
    </submittedName>
</protein>
<organism evidence="1 2">
    <name type="scientific">Stereocaulon virgatum</name>
    <dbReference type="NCBI Taxonomy" id="373712"/>
    <lineage>
        <taxon>Eukaryota</taxon>
        <taxon>Fungi</taxon>
        <taxon>Dikarya</taxon>
        <taxon>Ascomycota</taxon>
        <taxon>Pezizomycotina</taxon>
        <taxon>Lecanoromycetes</taxon>
        <taxon>OSLEUM clade</taxon>
        <taxon>Lecanoromycetidae</taxon>
        <taxon>Lecanorales</taxon>
        <taxon>Lecanorineae</taxon>
        <taxon>Stereocaulaceae</taxon>
        <taxon>Stereocaulon</taxon>
    </lineage>
</organism>
<proteinExistence type="predicted"/>